<feature type="compositionally biased region" description="Polar residues" evidence="1">
    <location>
        <begin position="310"/>
        <end position="330"/>
    </location>
</feature>
<feature type="compositionally biased region" description="Basic and acidic residues" evidence="1">
    <location>
        <begin position="148"/>
        <end position="163"/>
    </location>
</feature>
<accession>A0A232LW92</accession>
<gene>
    <name evidence="2" type="ORF">Egran_03787</name>
</gene>
<dbReference type="OrthoDB" id="5371646at2759"/>
<protein>
    <submittedName>
        <fullName evidence="2">Uncharacterized protein</fullName>
    </submittedName>
</protein>
<name>A0A232LW92_9EURO</name>
<dbReference type="AlphaFoldDB" id="A0A232LW92"/>
<evidence type="ECO:0000313" key="3">
    <source>
        <dbReference type="Proteomes" id="UP000243515"/>
    </source>
</evidence>
<dbReference type="EMBL" id="NPHW01004099">
    <property type="protein sequence ID" value="OXV08450.1"/>
    <property type="molecule type" value="Genomic_DNA"/>
</dbReference>
<evidence type="ECO:0000256" key="1">
    <source>
        <dbReference type="SAM" id="MobiDB-lite"/>
    </source>
</evidence>
<comment type="caution">
    <text evidence="2">The sequence shown here is derived from an EMBL/GenBank/DDBJ whole genome shotgun (WGS) entry which is preliminary data.</text>
</comment>
<feature type="compositionally biased region" description="Pro residues" evidence="1">
    <location>
        <begin position="75"/>
        <end position="91"/>
    </location>
</feature>
<dbReference type="Proteomes" id="UP000243515">
    <property type="component" value="Unassembled WGS sequence"/>
</dbReference>
<keyword evidence="3" id="KW-1185">Reference proteome</keyword>
<reference evidence="2 3" key="1">
    <citation type="journal article" date="2015" name="Environ. Microbiol.">
        <title>Metagenome sequence of Elaphomyces granulatus from sporocarp tissue reveals Ascomycota ectomycorrhizal fingerprints of genome expansion and a Proteobacteria-rich microbiome.</title>
        <authorList>
            <person name="Quandt C.A."/>
            <person name="Kohler A."/>
            <person name="Hesse C.N."/>
            <person name="Sharpton T.J."/>
            <person name="Martin F."/>
            <person name="Spatafora J.W."/>
        </authorList>
    </citation>
    <scope>NUCLEOTIDE SEQUENCE [LARGE SCALE GENOMIC DNA]</scope>
    <source>
        <strain evidence="2 3">OSC145934</strain>
    </source>
</reference>
<proteinExistence type="predicted"/>
<sequence>MSGPPERPWTEEEKYALFTEILKKAEVPSAYLYNIIRDFRISPRWGDIPLPSGRSLNSCQVAFENMRQQSVAPGQPLPPPWFSAGPPPEPPISRKRPLPPDRPPLPRAIQPKTGQFGSEARSPSHIPPSLEGLAPRQGEPPRKRGRPSKAETERRKQAAEARGESYPPQRRPLAAKPKSPLMRPGRIGAAGTATVGERPQILPRTTIHAPEMQRQEGPAPDAPIQRNDRETEPQVNLPPITEGRAMKAAPALPAPPAPLAMTPPYAGPQLFPRPRESQLVPEESTFRPAPEELTPAPQKVAEAPARGETGPSSNVGTRPSHDQPSSSPPEKTSHTGAGEASISPMPGSGPAKA</sequence>
<organism evidence="2 3">
    <name type="scientific">Elaphomyces granulatus</name>
    <dbReference type="NCBI Taxonomy" id="519963"/>
    <lineage>
        <taxon>Eukaryota</taxon>
        <taxon>Fungi</taxon>
        <taxon>Dikarya</taxon>
        <taxon>Ascomycota</taxon>
        <taxon>Pezizomycotina</taxon>
        <taxon>Eurotiomycetes</taxon>
        <taxon>Eurotiomycetidae</taxon>
        <taxon>Eurotiales</taxon>
        <taxon>Elaphomycetaceae</taxon>
        <taxon>Elaphomyces</taxon>
    </lineage>
</organism>
<evidence type="ECO:0000313" key="2">
    <source>
        <dbReference type="EMBL" id="OXV08450.1"/>
    </source>
</evidence>
<feature type="region of interest" description="Disordered" evidence="1">
    <location>
        <begin position="69"/>
        <end position="353"/>
    </location>
</feature>